<keyword evidence="3" id="KW-1185">Reference proteome</keyword>
<name>A0A2N5T0A6_9BASI</name>
<accession>A0A2N5T0A6</accession>
<gene>
    <name evidence="2" type="ORF">PCANC_12824</name>
</gene>
<evidence type="ECO:0000256" key="1">
    <source>
        <dbReference type="SAM" id="MobiDB-lite"/>
    </source>
</evidence>
<reference evidence="2 3" key="1">
    <citation type="submission" date="2017-11" db="EMBL/GenBank/DDBJ databases">
        <title>De novo assembly and phasing of dikaryotic genomes from two isolates of Puccinia coronata f. sp. avenae, the causal agent of oat crown rust.</title>
        <authorList>
            <person name="Miller M.E."/>
            <person name="Zhang Y."/>
            <person name="Omidvar V."/>
            <person name="Sperschneider J."/>
            <person name="Schwessinger B."/>
            <person name="Raley C."/>
            <person name="Palmer J.M."/>
            <person name="Garnica D."/>
            <person name="Upadhyaya N."/>
            <person name="Rathjen J."/>
            <person name="Taylor J.M."/>
            <person name="Park R.F."/>
            <person name="Dodds P.N."/>
            <person name="Hirsch C.D."/>
            <person name="Kianian S.F."/>
            <person name="Figueroa M."/>
        </authorList>
    </citation>
    <scope>NUCLEOTIDE SEQUENCE [LARGE SCALE GENOMIC DNA]</scope>
    <source>
        <strain evidence="2">12NC29</strain>
    </source>
</reference>
<feature type="region of interest" description="Disordered" evidence="1">
    <location>
        <begin position="1"/>
        <end position="42"/>
    </location>
</feature>
<organism evidence="2 3">
    <name type="scientific">Puccinia coronata f. sp. avenae</name>
    <dbReference type="NCBI Taxonomy" id="200324"/>
    <lineage>
        <taxon>Eukaryota</taxon>
        <taxon>Fungi</taxon>
        <taxon>Dikarya</taxon>
        <taxon>Basidiomycota</taxon>
        <taxon>Pucciniomycotina</taxon>
        <taxon>Pucciniomycetes</taxon>
        <taxon>Pucciniales</taxon>
        <taxon>Pucciniaceae</taxon>
        <taxon>Puccinia</taxon>
    </lineage>
</organism>
<dbReference type="AlphaFoldDB" id="A0A2N5T0A6"/>
<dbReference type="EMBL" id="PGCJ01000822">
    <property type="protein sequence ID" value="PLW18919.1"/>
    <property type="molecule type" value="Genomic_DNA"/>
</dbReference>
<dbReference type="Proteomes" id="UP000235388">
    <property type="component" value="Unassembled WGS sequence"/>
</dbReference>
<proteinExistence type="predicted"/>
<feature type="compositionally biased region" description="Low complexity" evidence="1">
    <location>
        <begin position="1"/>
        <end position="12"/>
    </location>
</feature>
<dbReference type="OrthoDB" id="2502982at2759"/>
<sequence>MSSSSTEASRMSGCRSVTASNPAGRTKYEREPQHGMVNSSASLQDVSGACQNLVRCLKAVWPSRQSKKSGREGDKKRSRQPSTRALELQLKLQQELIRCELHTIKDGRAGWLRQLHPELVASISSESDPLIIHQTLSAQLNPSITHAASRQLSHVVPHTR</sequence>
<evidence type="ECO:0000313" key="2">
    <source>
        <dbReference type="EMBL" id="PLW18919.1"/>
    </source>
</evidence>
<protein>
    <submittedName>
        <fullName evidence="2">Uncharacterized protein</fullName>
    </submittedName>
</protein>
<feature type="region of interest" description="Disordered" evidence="1">
    <location>
        <begin position="63"/>
        <end position="84"/>
    </location>
</feature>
<comment type="caution">
    <text evidence="2">The sequence shown here is derived from an EMBL/GenBank/DDBJ whole genome shotgun (WGS) entry which is preliminary data.</text>
</comment>
<evidence type="ECO:0000313" key="3">
    <source>
        <dbReference type="Proteomes" id="UP000235388"/>
    </source>
</evidence>